<dbReference type="InterPro" id="IPR039537">
    <property type="entry name" value="Retrotran_Ty1/copia-like"/>
</dbReference>
<dbReference type="GO" id="GO:0042575">
    <property type="term" value="C:DNA polymerase complex"/>
    <property type="evidence" value="ECO:0007669"/>
    <property type="project" value="UniProtKB-ARBA"/>
</dbReference>
<dbReference type="GO" id="GO:0005524">
    <property type="term" value="F:ATP binding"/>
    <property type="evidence" value="ECO:0007669"/>
    <property type="project" value="UniProtKB-KW"/>
</dbReference>
<dbReference type="GO" id="GO:0006310">
    <property type="term" value="P:DNA recombination"/>
    <property type="evidence" value="ECO:0007669"/>
    <property type="project" value="UniProtKB-KW"/>
</dbReference>
<evidence type="ECO:0000256" key="3">
    <source>
        <dbReference type="ARBA" id="ARBA00022670"/>
    </source>
</evidence>
<organism evidence="20 21">
    <name type="scientific">Megalurothrips usitatus</name>
    <name type="common">bean blossom thrips</name>
    <dbReference type="NCBI Taxonomy" id="439358"/>
    <lineage>
        <taxon>Eukaryota</taxon>
        <taxon>Metazoa</taxon>
        <taxon>Ecdysozoa</taxon>
        <taxon>Arthropoda</taxon>
        <taxon>Hexapoda</taxon>
        <taxon>Insecta</taxon>
        <taxon>Pterygota</taxon>
        <taxon>Neoptera</taxon>
        <taxon>Paraneoptera</taxon>
        <taxon>Thysanoptera</taxon>
        <taxon>Terebrantia</taxon>
        <taxon>Thripoidea</taxon>
        <taxon>Thripidae</taxon>
        <taxon>Megalurothrips</taxon>
    </lineage>
</organism>
<dbReference type="InterPro" id="IPR012337">
    <property type="entry name" value="RNaseH-like_sf"/>
</dbReference>
<proteinExistence type="predicted"/>
<keyword evidence="17" id="KW-0511">Multifunctional enzyme</keyword>
<dbReference type="GO" id="GO:0006508">
    <property type="term" value="P:proteolysis"/>
    <property type="evidence" value="ECO:0007669"/>
    <property type="project" value="UniProtKB-KW"/>
</dbReference>
<keyword evidence="11" id="KW-0460">Magnesium</keyword>
<gene>
    <name evidence="20" type="ORF">ONE63_011296</name>
</gene>
<dbReference type="GO" id="GO:0015074">
    <property type="term" value="P:DNA integration"/>
    <property type="evidence" value="ECO:0007669"/>
    <property type="project" value="UniProtKB-KW"/>
</dbReference>
<dbReference type="InterPro" id="IPR025724">
    <property type="entry name" value="GAG-pre-integrase_dom"/>
</dbReference>
<dbReference type="GO" id="GO:0003964">
    <property type="term" value="F:RNA-directed DNA polymerase activity"/>
    <property type="evidence" value="ECO:0007669"/>
    <property type="project" value="UniProtKB-KW"/>
</dbReference>
<keyword evidence="7" id="KW-0064">Aspartyl protease</keyword>
<feature type="region of interest" description="Disordered" evidence="18">
    <location>
        <begin position="315"/>
        <end position="365"/>
    </location>
</feature>
<dbReference type="Gene3D" id="3.30.420.10">
    <property type="entry name" value="Ribonuclease H-like superfamily/Ribonuclease H"/>
    <property type="match status" value="1"/>
</dbReference>
<dbReference type="GO" id="GO:0004519">
    <property type="term" value="F:endonuclease activity"/>
    <property type="evidence" value="ECO:0007669"/>
    <property type="project" value="UniProtKB-KW"/>
</dbReference>
<protein>
    <recommendedName>
        <fullName evidence="19">Integrase catalytic domain-containing protein</fullName>
    </recommendedName>
</protein>
<feature type="domain" description="Integrase catalytic" evidence="19">
    <location>
        <begin position="575"/>
        <end position="751"/>
    </location>
</feature>
<dbReference type="PROSITE" id="PS50994">
    <property type="entry name" value="INTEGRASE"/>
    <property type="match status" value="1"/>
</dbReference>
<feature type="compositionally biased region" description="Basic residues" evidence="18">
    <location>
        <begin position="249"/>
        <end position="273"/>
    </location>
</feature>
<dbReference type="Pfam" id="PF25597">
    <property type="entry name" value="SH3_retrovirus"/>
    <property type="match status" value="1"/>
</dbReference>
<dbReference type="SUPFAM" id="SSF56672">
    <property type="entry name" value="DNA/RNA polymerases"/>
    <property type="match status" value="1"/>
</dbReference>
<feature type="compositionally biased region" description="Low complexity" evidence="18">
    <location>
        <begin position="344"/>
        <end position="357"/>
    </location>
</feature>
<evidence type="ECO:0000256" key="5">
    <source>
        <dbReference type="ARBA" id="ARBA00022723"/>
    </source>
</evidence>
<keyword evidence="9" id="KW-0378">Hydrolase</keyword>
<keyword evidence="14" id="KW-0548">Nucleotidyltransferase</keyword>
<feature type="region of interest" description="Disordered" evidence="18">
    <location>
        <begin position="853"/>
        <end position="923"/>
    </location>
</feature>
<evidence type="ECO:0000256" key="9">
    <source>
        <dbReference type="ARBA" id="ARBA00022801"/>
    </source>
</evidence>
<keyword evidence="16" id="KW-0233">DNA recombination</keyword>
<keyword evidence="13" id="KW-0695">RNA-directed DNA polymerase</keyword>
<keyword evidence="8" id="KW-0255">Endonuclease</keyword>
<evidence type="ECO:0000256" key="4">
    <source>
        <dbReference type="ARBA" id="ARBA00022722"/>
    </source>
</evidence>
<dbReference type="InterPro" id="IPR001584">
    <property type="entry name" value="Integrase_cat-core"/>
</dbReference>
<feature type="compositionally biased region" description="Basic and acidic residues" evidence="18">
    <location>
        <begin position="318"/>
        <end position="340"/>
    </location>
</feature>
<keyword evidence="14" id="KW-0808">Transferase</keyword>
<keyword evidence="15" id="KW-0917">Virion maturation</keyword>
<evidence type="ECO:0000256" key="16">
    <source>
        <dbReference type="ARBA" id="ARBA00023172"/>
    </source>
</evidence>
<evidence type="ECO:0000313" key="21">
    <source>
        <dbReference type="Proteomes" id="UP001075354"/>
    </source>
</evidence>
<evidence type="ECO:0000256" key="10">
    <source>
        <dbReference type="ARBA" id="ARBA00022840"/>
    </source>
</evidence>
<evidence type="ECO:0000256" key="2">
    <source>
        <dbReference type="ARBA" id="ARBA00022612"/>
    </source>
</evidence>
<accession>A0AAV7X3Q9</accession>
<keyword evidence="3" id="KW-0645">Protease</keyword>
<dbReference type="GO" id="GO:0046872">
    <property type="term" value="F:metal ion binding"/>
    <property type="evidence" value="ECO:0007669"/>
    <property type="project" value="UniProtKB-KW"/>
</dbReference>
<dbReference type="EMBL" id="JAPTSV010000786">
    <property type="protein sequence ID" value="KAJ1519053.1"/>
    <property type="molecule type" value="Genomic_DNA"/>
</dbReference>
<evidence type="ECO:0000256" key="6">
    <source>
        <dbReference type="ARBA" id="ARBA00022741"/>
    </source>
</evidence>
<evidence type="ECO:0000256" key="13">
    <source>
        <dbReference type="ARBA" id="ARBA00022918"/>
    </source>
</evidence>
<dbReference type="Pfam" id="PF22936">
    <property type="entry name" value="Pol_BBD"/>
    <property type="match status" value="1"/>
</dbReference>
<keyword evidence="14" id="KW-0239">DNA-directed DNA polymerase</keyword>
<keyword evidence="5" id="KW-0479">Metal-binding</keyword>
<feature type="compositionally biased region" description="Polar residues" evidence="18">
    <location>
        <begin position="906"/>
        <end position="923"/>
    </location>
</feature>
<evidence type="ECO:0000256" key="14">
    <source>
        <dbReference type="ARBA" id="ARBA00022932"/>
    </source>
</evidence>
<dbReference type="InterPro" id="IPR036397">
    <property type="entry name" value="RNaseH_sf"/>
</dbReference>
<keyword evidence="12" id="KW-0229">DNA integration</keyword>
<dbReference type="InterPro" id="IPR043502">
    <property type="entry name" value="DNA/RNA_pol_sf"/>
</dbReference>
<evidence type="ECO:0000256" key="12">
    <source>
        <dbReference type="ARBA" id="ARBA00022908"/>
    </source>
</evidence>
<comment type="function">
    <text evidence="1">The aspartyl protease (PR) mediates the proteolytic cleavages of the Gag and Gag-Pol polyproteins after assembly of the VLP.</text>
</comment>
<evidence type="ECO:0000256" key="17">
    <source>
        <dbReference type="ARBA" id="ARBA00023268"/>
    </source>
</evidence>
<dbReference type="GO" id="GO:0003887">
    <property type="term" value="F:DNA-directed DNA polymerase activity"/>
    <property type="evidence" value="ECO:0007669"/>
    <property type="project" value="UniProtKB-KW"/>
</dbReference>
<evidence type="ECO:0000256" key="11">
    <source>
        <dbReference type="ARBA" id="ARBA00022842"/>
    </source>
</evidence>
<keyword evidence="4" id="KW-0540">Nuclease</keyword>
<name>A0AAV7X3Q9_9NEOP</name>
<evidence type="ECO:0000259" key="19">
    <source>
        <dbReference type="PROSITE" id="PS50994"/>
    </source>
</evidence>
<evidence type="ECO:0000256" key="1">
    <source>
        <dbReference type="ARBA" id="ARBA00002180"/>
    </source>
</evidence>
<evidence type="ECO:0000256" key="18">
    <source>
        <dbReference type="SAM" id="MobiDB-lite"/>
    </source>
</evidence>
<dbReference type="PANTHER" id="PTHR42648:SF11">
    <property type="entry name" value="TRANSPOSON TY4-P GAG-POL POLYPROTEIN"/>
    <property type="match status" value="1"/>
</dbReference>
<keyword evidence="21" id="KW-1185">Reference proteome</keyword>
<dbReference type="SUPFAM" id="SSF53098">
    <property type="entry name" value="Ribonuclease H-like"/>
    <property type="match status" value="1"/>
</dbReference>
<comment type="caution">
    <text evidence="20">The sequence shown here is derived from an EMBL/GenBank/DDBJ whole genome shotgun (WGS) entry which is preliminary data.</text>
</comment>
<evidence type="ECO:0000256" key="7">
    <source>
        <dbReference type="ARBA" id="ARBA00022750"/>
    </source>
</evidence>
<dbReference type="InterPro" id="IPR013103">
    <property type="entry name" value="RVT_2"/>
</dbReference>
<dbReference type="Proteomes" id="UP001075354">
    <property type="component" value="Unassembled WGS sequence"/>
</dbReference>
<keyword evidence="6" id="KW-0547">Nucleotide-binding</keyword>
<feature type="compositionally biased region" description="Low complexity" evidence="18">
    <location>
        <begin position="279"/>
        <end position="291"/>
    </location>
</feature>
<sequence length="1331" mass="147814">MPRQPANRQNSQEAAAVAAAAATVPARYPMPTGVDKLTGLENWAVWKYLITLHLSGNRLIQCINERTSDEEMADPDGEAAVKDKAVQQAIAYNLHTNLIQLVAQTTTAYDAWATLCGTFENQGVQRRLTLINKLFDLRRSDYSSLEKYVLDVKEVVAQVQSAGIALDDEIAAANVLRNLRPEDSIMRRFVESSCTKPDAQGKPVLNFAAVIQELLREAQRVAAEELVAKTALKVSIPESKPAQSYGGRGRGRGARRGRGGRGRGGRGGHHHHQSDRLEYSQQSNQNYSGSYPPCRNCSKTNHSEDYCYYKNMTKKRRTERDEQAQHSKEPRREPRRDSVVRFDSNSGGRSHQHSQGQGPKGGWVLKVAKRPGDACSNASSKVCKLGEDHSVVEIYIDSGASDNMCGNKNYLNDYKETSWVPIECAGDQMLSIIGQGVLKINSARHNGLHEIQNMKYVPGLSSMLLSVSSMTKCGHAVVFVDNHCGVYNKKDIIMNGEPLLKTEEKYGTYKLNLEVKNTRSAFKSQSKAYVPWHERLGHLGKNNLSLMAAGLVEGMGETHLDKAICEPCIRAKQTRAPLPKGGADRANEILELIHSDVCEVTDGLSREGFRYFVTFIDDKTRYTTVGFLKTKSEVFEKFKQFKILVEKHTGKFIKYLRSDNGGEYINRYFAQYFKEQGILNQFTVSDTPEQDGVAERANRTLMEKVRAMLKTCGLDIKFWPLALSTAIYLKNISPTKAVQGMVPMEAWTGSKPHIGHLRVFGCLAYAHIDKSKTKKLMDRTKACIFVGYDDERKGFKLLDPNSNAVFTHRSVIFNENSFPALRNTQGNERSVDSINYVPGAIIPVAVYPGDATSNPGCSNRAIPERGDPSDSSTGQNDLRAKTGGVASGGATSNPGCSIRQIPDGENLSTGPAQSETPSLWGSYSDTSISRVSGDQVSMSELDSSISRSESGVSTEIDVETINTENAPQLSPSKRLSVPPKHLDDFVLYDKRGDVNSGSKFARLAIPTSHSVPVTVQEAVDSPEASFWLKAMEDELNSFESNRVWSLEAPANGAQVVGNKWVFKKKVDIDGSTLYRARLVAKGYTQTYGVDYFETFAPVVRRETLRILFSVAVNFNLKIAHLDVKTAFLHGDLKENVFMSQPDGFMIPGSEHLVCRLHKAVYGLKQAARSWNLKADQILKGEGFRNLPDEPCIYLKNPVNSVIIVALYVDDFYIFYRQESDKSKLLKALQTCVTIKDLGEARSCLGMEIVRNSDGSILLKQEEYIESILARFSMKDCKGAHTPMEFKLKLGHLPTGGQRQEQALRLQETIGQGLHPRRSHQFRPFVNKLNAS</sequence>
<keyword evidence="10" id="KW-0067">ATP-binding</keyword>
<dbReference type="GO" id="GO:0004190">
    <property type="term" value="F:aspartic-type endopeptidase activity"/>
    <property type="evidence" value="ECO:0007669"/>
    <property type="project" value="UniProtKB-KW"/>
</dbReference>
<evidence type="ECO:0000256" key="8">
    <source>
        <dbReference type="ARBA" id="ARBA00022759"/>
    </source>
</evidence>
<dbReference type="GO" id="GO:0003676">
    <property type="term" value="F:nucleic acid binding"/>
    <property type="evidence" value="ECO:0007669"/>
    <property type="project" value="InterPro"/>
</dbReference>
<reference evidence="20" key="1">
    <citation type="submission" date="2022-12" db="EMBL/GenBank/DDBJ databases">
        <title>Chromosome-level genome assembly of the bean flower thrips Megalurothrips usitatus.</title>
        <authorList>
            <person name="Ma L."/>
            <person name="Liu Q."/>
            <person name="Li H."/>
            <person name="Cai W."/>
        </authorList>
    </citation>
    <scope>NUCLEOTIDE SEQUENCE</scope>
    <source>
        <strain evidence="20">Cailab_2022a</strain>
    </source>
</reference>
<dbReference type="InterPro" id="IPR054722">
    <property type="entry name" value="PolX-like_BBD"/>
</dbReference>
<evidence type="ECO:0000256" key="15">
    <source>
        <dbReference type="ARBA" id="ARBA00023113"/>
    </source>
</evidence>
<dbReference type="PANTHER" id="PTHR42648">
    <property type="entry name" value="TRANSPOSASE, PUTATIVE-RELATED"/>
    <property type="match status" value="1"/>
</dbReference>
<evidence type="ECO:0000313" key="20">
    <source>
        <dbReference type="EMBL" id="KAJ1519053.1"/>
    </source>
</evidence>
<dbReference type="Pfam" id="PF14223">
    <property type="entry name" value="Retrotran_gag_2"/>
    <property type="match status" value="1"/>
</dbReference>
<dbReference type="InterPro" id="IPR057670">
    <property type="entry name" value="SH3_retrovirus"/>
</dbReference>
<feature type="region of interest" description="Disordered" evidence="18">
    <location>
        <begin position="239"/>
        <end position="295"/>
    </location>
</feature>
<dbReference type="Pfam" id="PF07727">
    <property type="entry name" value="RVT_2"/>
    <property type="match status" value="1"/>
</dbReference>
<keyword evidence="2" id="KW-1188">Viral release from host cell</keyword>
<dbReference type="Pfam" id="PF13976">
    <property type="entry name" value="gag_pre-integrs"/>
    <property type="match status" value="1"/>
</dbReference>